<accession>A0A3N4YW08</accession>
<dbReference type="SMART" id="SM00495">
    <property type="entry name" value="ChtBD3"/>
    <property type="match status" value="1"/>
</dbReference>
<feature type="compositionally biased region" description="Pro residues" evidence="6">
    <location>
        <begin position="95"/>
        <end position="118"/>
    </location>
</feature>
<evidence type="ECO:0000256" key="1">
    <source>
        <dbReference type="ARBA" id="ARBA00000966"/>
    </source>
</evidence>
<feature type="signal peptide" evidence="7">
    <location>
        <begin position="1"/>
        <end position="34"/>
    </location>
</feature>
<dbReference type="Proteomes" id="UP000280501">
    <property type="component" value="Unassembled WGS sequence"/>
</dbReference>
<protein>
    <recommendedName>
        <fullName evidence="2">cellulase</fullName>
        <ecNumber evidence="2">3.2.1.4</ecNumber>
    </recommendedName>
</protein>
<keyword evidence="3 5" id="KW-0378">Hydrolase</keyword>
<feature type="domain" description="Chitin-binding type-3" evidence="8">
    <location>
        <begin position="39"/>
        <end position="87"/>
    </location>
</feature>
<dbReference type="Pfam" id="PF00150">
    <property type="entry name" value="Cellulase"/>
    <property type="match status" value="1"/>
</dbReference>
<dbReference type="AlphaFoldDB" id="A0A3N4YW08"/>
<gene>
    <name evidence="9" type="ORF">EDD34_3493</name>
</gene>
<dbReference type="EMBL" id="RKQZ01000001">
    <property type="protein sequence ID" value="RPF22820.1"/>
    <property type="molecule type" value="Genomic_DNA"/>
</dbReference>
<dbReference type="SUPFAM" id="SSF51055">
    <property type="entry name" value="Carbohydrate binding domain"/>
    <property type="match status" value="1"/>
</dbReference>
<dbReference type="GO" id="GO:0005576">
    <property type="term" value="C:extracellular region"/>
    <property type="evidence" value="ECO:0007669"/>
    <property type="project" value="InterPro"/>
</dbReference>
<evidence type="ECO:0000256" key="4">
    <source>
        <dbReference type="ARBA" id="ARBA00023295"/>
    </source>
</evidence>
<dbReference type="InterPro" id="IPR006311">
    <property type="entry name" value="TAT_signal"/>
</dbReference>
<keyword evidence="7" id="KW-0732">Signal</keyword>
<dbReference type="InterPro" id="IPR003610">
    <property type="entry name" value="CBM5/12"/>
</dbReference>
<proteinExistence type="inferred from homology"/>
<feature type="region of interest" description="Disordered" evidence="6">
    <location>
        <begin position="72"/>
        <end position="121"/>
    </location>
</feature>
<dbReference type="PANTHER" id="PTHR34142:SF1">
    <property type="entry name" value="GLYCOSIDE HYDROLASE FAMILY 5 DOMAIN-CONTAINING PROTEIN"/>
    <property type="match status" value="1"/>
</dbReference>
<dbReference type="SUPFAM" id="SSF51445">
    <property type="entry name" value="(Trans)glycosidases"/>
    <property type="match status" value="1"/>
</dbReference>
<dbReference type="InterPro" id="IPR036573">
    <property type="entry name" value="CBM_sf_5/12"/>
</dbReference>
<evidence type="ECO:0000256" key="7">
    <source>
        <dbReference type="SAM" id="SignalP"/>
    </source>
</evidence>
<dbReference type="GO" id="GO:0000272">
    <property type="term" value="P:polysaccharide catabolic process"/>
    <property type="evidence" value="ECO:0007669"/>
    <property type="project" value="InterPro"/>
</dbReference>
<evidence type="ECO:0000256" key="5">
    <source>
        <dbReference type="RuleBase" id="RU361153"/>
    </source>
</evidence>
<comment type="caution">
    <text evidence="9">The sequence shown here is derived from an EMBL/GenBank/DDBJ whole genome shotgun (WGS) entry which is preliminary data.</text>
</comment>
<dbReference type="RefSeq" id="WP_246012540.1">
    <property type="nucleotide sequence ID" value="NZ_RKQZ01000001.1"/>
</dbReference>
<dbReference type="InterPro" id="IPR017853">
    <property type="entry name" value="GH"/>
</dbReference>
<name>A0A3N4YW08_9MICO</name>
<keyword evidence="4 5" id="KW-0326">Glycosidase</keyword>
<reference evidence="9 10" key="1">
    <citation type="submission" date="2018-11" db="EMBL/GenBank/DDBJ databases">
        <title>Sequencing the genomes of 1000 actinobacteria strains.</title>
        <authorList>
            <person name="Klenk H.-P."/>
        </authorList>
    </citation>
    <scope>NUCLEOTIDE SEQUENCE [LARGE SCALE GENOMIC DNA]</scope>
    <source>
        <strain evidence="9 10">DSM 15700</strain>
    </source>
</reference>
<dbReference type="GO" id="GO:0008810">
    <property type="term" value="F:cellulase activity"/>
    <property type="evidence" value="ECO:0007669"/>
    <property type="project" value="UniProtKB-EC"/>
</dbReference>
<dbReference type="EC" id="3.2.1.4" evidence="2"/>
<comment type="catalytic activity">
    <reaction evidence="1">
        <text>Endohydrolysis of (1-&gt;4)-beta-D-glucosidic linkages in cellulose, lichenin and cereal beta-D-glucans.</text>
        <dbReference type="EC" id="3.2.1.4"/>
    </reaction>
</comment>
<feature type="chain" id="PRO_5018273454" description="cellulase" evidence="7">
    <location>
        <begin position="35"/>
        <end position="430"/>
    </location>
</feature>
<dbReference type="GO" id="GO:0030246">
    <property type="term" value="F:carbohydrate binding"/>
    <property type="evidence" value="ECO:0007669"/>
    <property type="project" value="InterPro"/>
</dbReference>
<evidence type="ECO:0000259" key="8">
    <source>
        <dbReference type="SMART" id="SM00495"/>
    </source>
</evidence>
<dbReference type="PANTHER" id="PTHR34142">
    <property type="entry name" value="ENDO-BETA-1,4-GLUCANASE A"/>
    <property type="match status" value="1"/>
</dbReference>
<dbReference type="PROSITE" id="PS00659">
    <property type="entry name" value="GLYCOSYL_HYDROL_F5"/>
    <property type="match status" value="1"/>
</dbReference>
<organism evidence="9 10">
    <name type="scientific">Myceligenerans xiligouense</name>
    <dbReference type="NCBI Taxonomy" id="253184"/>
    <lineage>
        <taxon>Bacteria</taxon>
        <taxon>Bacillati</taxon>
        <taxon>Actinomycetota</taxon>
        <taxon>Actinomycetes</taxon>
        <taxon>Micrococcales</taxon>
        <taxon>Promicromonosporaceae</taxon>
        <taxon>Myceligenerans</taxon>
    </lineage>
</organism>
<comment type="similarity">
    <text evidence="5">Belongs to the glycosyl hydrolase 5 (cellulase A) family.</text>
</comment>
<dbReference type="PROSITE" id="PS51318">
    <property type="entry name" value="TAT"/>
    <property type="match status" value="1"/>
</dbReference>
<dbReference type="CDD" id="cd12214">
    <property type="entry name" value="ChiA1_BD"/>
    <property type="match status" value="1"/>
</dbReference>
<dbReference type="Pfam" id="PF02839">
    <property type="entry name" value="CBM_5_12"/>
    <property type="match status" value="1"/>
</dbReference>
<evidence type="ECO:0000256" key="2">
    <source>
        <dbReference type="ARBA" id="ARBA00012601"/>
    </source>
</evidence>
<dbReference type="InterPro" id="IPR001547">
    <property type="entry name" value="Glyco_hydro_5"/>
</dbReference>
<evidence type="ECO:0000313" key="10">
    <source>
        <dbReference type="Proteomes" id="UP000280501"/>
    </source>
</evidence>
<evidence type="ECO:0000256" key="3">
    <source>
        <dbReference type="ARBA" id="ARBA00022801"/>
    </source>
</evidence>
<evidence type="ECO:0000256" key="6">
    <source>
        <dbReference type="SAM" id="MobiDB-lite"/>
    </source>
</evidence>
<evidence type="ECO:0000313" key="9">
    <source>
        <dbReference type="EMBL" id="RPF22820.1"/>
    </source>
</evidence>
<keyword evidence="10" id="KW-1185">Reference proteome</keyword>
<dbReference type="Gene3D" id="2.10.10.20">
    <property type="entry name" value="Carbohydrate-binding module superfamily 5/12"/>
    <property type="match status" value="1"/>
</dbReference>
<dbReference type="InterPro" id="IPR018087">
    <property type="entry name" value="Glyco_hydro_5_CS"/>
</dbReference>
<dbReference type="Gene3D" id="3.20.20.80">
    <property type="entry name" value="Glycosidases"/>
    <property type="match status" value="1"/>
</dbReference>
<sequence length="430" mass="46071">MVIRRSSILAAIAAAAMLAVGTALVPGLPAPAFAVDCAAPAWAEGTTYAVGDRVTYEGGGYTATTTHTAYPGTGWDPASTPALWTHDGTCDGGPAPDPTGDPTPTPTPTPTEPDPDPATPVAANGQLHVCGVGLCNEDGTRIQLRGMSTHGTQWYSQCVTGASLDTLAHDWNADVVRISTYVQEGGYETDPEGFTDLVHTYIDMLTARGMYAVVDWHMLDPGDPNVNLERAKTFFSAVAERHGGKNNIIYEVANEPNGVSWQSIKSYHEQIIPVIREKDPDAVVLLGTRGWSSLGVSEGSDESEIVNDPVDASNVMYTFHFYAASHGQEYLNTLSRAADRIPMFVTEFGTQDYAGEGANDFAMSQRYLDLAASKKISWVNWNFSDDHRSGAVLTQGSCAAGSFGTGNLKEAGLWIRDRIRTPDDFQPSTP</sequence>